<sequence length="307" mass="34702">MLSSHRHDAPLFLIQVLICLRVRNKEKQIKSTKIHRLLQCIEVSVNVITMSVKRKVLSVSKKLEILRKYDENSTFTQNQLSDSLGIPSSTLRMIIKNRDSITTAAMSGGMCNITSGPNMEENRHHGQQSGNGTENLWRLGVCCGKRAVGGQSASVEDIERVQGAFVRSPCKPIRIAAKDFNLLRLTVHKVLHKNLRLIPRTPAGDAWRDECGCLLETWARRVWSAVVGLGMRHQRVDFTNCPYWVEQDHVRNISGDIADEVDKTETHQNDNNDGWSGHLSQSDYDTVTEEVEESDAEDHLNEEMAYL</sequence>
<feature type="domain" description="HTH psq-type" evidence="3">
    <location>
        <begin position="53"/>
        <end position="101"/>
    </location>
</feature>
<dbReference type="Pfam" id="PF04218">
    <property type="entry name" value="CENP-B_N"/>
    <property type="match status" value="1"/>
</dbReference>
<evidence type="ECO:0000256" key="1">
    <source>
        <dbReference type="ARBA" id="ARBA00004123"/>
    </source>
</evidence>
<dbReference type="Proteomes" id="UP001148838">
    <property type="component" value="Unassembled WGS sequence"/>
</dbReference>
<keyword evidence="5" id="KW-1185">Reference proteome</keyword>
<comment type="caution">
    <text evidence="4">The sequence shown here is derived from an EMBL/GenBank/DDBJ whole genome shotgun (WGS) entry which is preliminary data.</text>
</comment>
<reference evidence="4 5" key="1">
    <citation type="journal article" date="2022" name="Allergy">
        <title>Genome assembly and annotation of Periplaneta americana reveal a comprehensive cockroach allergen profile.</title>
        <authorList>
            <person name="Wang L."/>
            <person name="Xiong Q."/>
            <person name="Saelim N."/>
            <person name="Wang L."/>
            <person name="Nong W."/>
            <person name="Wan A.T."/>
            <person name="Shi M."/>
            <person name="Liu X."/>
            <person name="Cao Q."/>
            <person name="Hui J.H.L."/>
            <person name="Sookrung N."/>
            <person name="Leung T.F."/>
            <person name="Tungtrongchitr A."/>
            <person name="Tsui S.K.W."/>
        </authorList>
    </citation>
    <scope>NUCLEOTIDE SEQUENCE [LARGE SCALE GENOMIC DNA]</scope>
    <source>
        <strain evidence="4">PWHHKU_190912</strain>
    </source>
</reference>
<feature type="region of interest" description="Disordered" evidence="2">
    <location>
        <begin position="265"/>
        <end position="307"/>
    </location>
</feature>
<dbReference type="SUPFAM" id="SSF46689">
    <property type="entry name" value="Homeodomain-like"/>
    <property type="match status" value="1"/>
</dbReference>
<dbReference type="InterPro" id="IPR007889">
    <property type="entry name" value="HTH_Psq"/>
</dbReference>
<organism evidence="4 5">
    <name type="scientific">Periplaneta americana</name>
    <name type="common">American cockroach</name>
    <name type="synonym">Blatta americana</name>
    <dbReference type="NCBI Taxonomy" id="6978"/>
    <lineage>
        <taxon>Eukaryota</taxon>
        <taxon>Metazoa</taxon>
        <taxon>Ecdysozoa</taxon>
        <taxon>Arthropoda</taxon>
        <taxon>Hexapoda</taxon>
        <taxon>Insecta</taxon>
        <taxon>Pterygota</taxon>
        <taxon>Neoptera</taxon>
        <taxon>Polyneoptera</taxon>
        <taxon>Dictyoptera</taxon>
        <taxon>Blattodea</taxon>
        <taxon>Blattoidea</taxon>
        <taxon>Blattidae</taxon>
        <taxon>Blattinae</taxon>
        <taxon>Periplaneta</taxon>
    </lineage>
</organism>
<proteinExistence type="predicted"/>
<accession>A0ABQ8SED3</accession>
<feature type="compositionally biased region" description="Polar residues" evidence="2">
    <location>
        <begin position="271"/>
        <end position="285"/>
    </location>
</feature>
<evidence type="ECO:0000259" key="3">
    <source>
        <dbReference type="Pfam" id="PF04218"/>
    </source>
</evidence>
<feature type="compositionally biased region" description="Basic and acidic residues" evidence="2">
    <location>
        <begin position="297"/>
        <end position="307"/>
    </location>
</feature>
<feature type="compositionally biased region" description="Acidic residues" evidence="2">
    <location>
        <begin position="286"/>
        <end position="296"/>
    </location>
</feature>
<comment type="subcellular location">
    <subcellularLocation>
        <location evidence="1">Nucleus</location>
    </subcellularLocation>
</comment>
<evidence type="ECO:0000313" key="4">
    <source>
        <dbReference type="EMBL" id="KAJ4432348.1"/>
    </source>
</evidence>
<name>A0ABQ8SED3_PERAM</name>
<evidence type="ECO:0000256" key="2">
    <source>
        <dbReference type="SAM" id="MobiDB-lite"/>
    </source>
</evidence>
<dbReference type="InterPro" id="IPR009057">
    <property type="entry name" value="Homeodomain-like_sf"/>
</dbReference>
<evidence type="ECO:0000313" key="5">
    <source>
        <dbReference type="Proteomes" id="UP001148838"/>
    </source>
</evidence>
<protein>
    <recommendedName>
        <fullName evidence="3">HTH psq-type domain-containing protein</fullName>
    </recommendedName>
</protein>
<gene>
    <name evidence="4" type="ORF">ANN_20967</name>
</gene>
<dbReference type="Gene3D" id="1.10.10.60">
    <property type="entry name" value="Homeodomain-like"/>
    <property type="match status" value="1"/>
</dbReference>
<dbReference type="EMBL" id="JAJSOF020000029">
    <property type="protein sequence ID" value="KAJ4432348.1"/>
    <property type="molecule type" value="Genomic_DNA"/>
</dbReference>